<evidence type="ECO:0000313" key="2">
    <source>
        <dbReference type="Proteomes" id="UP000070501"/>
    </source>
</evidence>
<protein>
    <submittedName>
        <fullName evidence="1">Uncharacterized protein</fullName>
    </submittedName>
</protein>
<organism evidence="1 2">
    <name type="scientific">Microdochium bolleyi</name>
    <dbReference type="NCBI Taxonomy" id="196109"/>
    <lineage>
        <taxon>Eukaryota</taxon>
        <taxon>Fungi</taxon>
        <taxon>Dikarya</taxon>
        <taxon>Ascomycota</taxon>
        <taxon>Pezizomycotina</taxon>
        <taxon>Sordariomycetes</taxon>
        <taxon>Xylariomycetidae</taxon>
        <taxon>Xylariales</taxon>
        <taxon>Microdochiaceae</taxon>
        <taxon>Microdochium</taxon>
    </lineage>
</organism>
<dbReference type="EMBL" id="KQ964250">
    <property type="protein sequence ID" value="KXJ91319.1"/>
    <property type="molecule type" value="Genomic_DNA"/>
</dbReference>
<accession>A0A136J2L1</accession>
<dbReference type="InParanoid" id="A0A136J2L1"/>
<sequence length="100" mass="11141">MNWLLSSVCTISTTLIPIRTSRLTPAARRLQCSPRDEQTRAFRTAPIVCSSPSAAVVVEPCIGKHHTRLGLAGMCIHTTPNNPYHRRCRLGPSLFCFFFV</sequence>
<evidence type="ECO:0000313" key="1">
    <source>
        <dbReference type="EMBL" id="KXJ91319.1"/>
    </source>
</evidence>
<reference evidence="2" key="1">
    <citation type="submission" date="2016-02" db="EMBL/GenBank/DDBJ databases">
        <title>Draft genome sequence of Microdochium bolleyi, a fungal endophyte of beachgrass.</title>
        <authorList>
            <consortium name="DOE Joint Genome Institute"/>
            <person name="David A.S."/>
            <person name="May G."/>
            <person name="Haridas S."/>
            <person name="Lim J."/>
            <person name="Wang M."/>
            <person name="Labutti K."/>
            <person name="Lipzen A."/>
            <person name="Barry K."/>
            <person name="Grigoriev I.V."/>
        </authorList>
    </citation>
    <scope>NUCLEOTIDE SEQUENCE [LARGE SCALE GENOMIC DNA]</scope>
    <source>
        <strain evidence="2">J235TASD1</strain>
    </source>
</reference>
<dbReference type="AlphaFoldDB" id="A0A136J2L1"/>
<keyword evidence="2" id="KW-1185">Reference proteome</keyword>
<proteinExistence type="predicted"/>
<gene>
    <name evidence="1" type="ORF">Micbo1qcDRAFT_162978</name>
</gene>
<name>A0A136J2L1_9PEZI</name>
<dbReference type="Proteomes" id="UP000070501">
    <property type="component" value="Unassembled WGS sequence"/>
</dbReference>